<keyword evidence="1" id="KW-0472">Membrane</keyword>
<dbReference type="AlphaFoldDB" id="A0A2P2KKV9"/>
<accession>A0A2P2KKV9</accession>
<name>A0A2P2KKV9_RHIMU</name>
<proteinExistence type="predicted"/>
<protein>
    <submittedName>
        <fullName evidence="2">Glycerol uptake protein</fullName>
    </submittedName>
</protein>
<dbReference type="EMBL" id="GGEC01025865">
    <property type="protein sequence ID" value="MBX06349.1"/>
    <property type="molecule type" value="Transcribed_RNA"/>
</dbReference>
<keyword evidence="1" id="KW-1133">Transmembrane helix</keyword>
<dbReference type="EMBL" id="GGEC01025861">
    <property type="protein sequence ID" value="MBX06345.1"/>
    <property type="molecule type" value="Transcribed_RNA"/>
</dbReference>
<keyword evidence="1" id="KW-0812">Transmembrane</keyword>
<sequence length="64" mass="7311">MTTTGPFKCLILIKINTFRGAKLVGQGKHATIFYRRGLFRMLISLLAYTFLIWCMPPFTLLAQS</sequence>
<feature type="transmembrane region" description="Helical" evidence="1">
    <location>
        <begin position="38"/>
        <end position="58"/>
    </location>
</feature>
<organism evidence="2">
    <name type="scientific">Rhizophora mucronata</name>
    <name type="common">Asiatic mangrove</name>
    <dbReference type="NCBI Taxonomy" id="61149"/>
    <lineage>
        <taxon>Eukaryota</taxon>
        <taxon>Viridiplantae</taxon>
        <taxon>Streptophyta</taxon>
        <taxon>Embryophyta</taxon>
        <taxon>Tracheophyta</taxon>
        <taxon>Spermatophyta</taxon>
        <taxon>Magnoliopsida</taxon>
        <taxon>eudicotyledons</taxon>
        <taxon>Gunneridae</taxon>
        <taxon>Pentapetalae</taxon>
        <taxon>rosids</taxon>
        <taxon>fabids</taxon>
        <taxon>Malpighiales</taxon>
        <taxon>Rhizophoraceae</taxon>
        <taxon>Rhizophora</taxon>
    </lineage>
</organism>
<evidence type="ECO:0000256" key="1">
    <source>
        <dbReference type="SAM" id="Phobius"/>
    </source>
</evidence>
<reference evidence="2" key="1">
    <citation type="submission" date="2018-02" db="EMBL/GenBank/DDBJ databases">
        <title>Rhizophora mucronata_Transcriptome.</title>
        <authorList>
            <person name="Meera S.P."/>
            <person name="Sreeshan A."/>
            <person name="Augustine A."/>
        </authorList>
    </citation>
    <scope>NUCLEOTIDE SEQUENCE</scope>
    <source>
        <tissue evidence="2">Leaf</tissue>
    </source>
</reference>
<evidence type="ECO:0000313" key="2">
    <source>
        <dbReference type="EMBL" id="MBX06349.1"/>
    </source>
</evidence>